<gene>
    <name evidence="2" type="ORF">RFH988_LOCUS6154</name>
</gene>
<evidence type="ECO:0000256" key="1">
    <source>
        <dbReference type="SAM" id="SignalP"/>
    </source>
</evidence>
<dbReference type="AlphaFoldDB" id="A0A813W1J9"/>
<sequence length="99" mass="11745">MSTNTILICLVILNFITIQYAYRIIPNNEPIQTLFRSYEYSPNDEQTLVNLYNLKQAEEQNLDNSYLILCHPRSSHILCNKLDNFSRRDTGFLRFGRKR</sequence>
<dbReference type="EMBL" id="CAJNOO010000181">
    <property type="protein sequence ID" value="CAF0845080.1"/>
    <property type="molecule type" value="Genomic_DNA"/>
</dbReference>
<evidence type="ECO:0000313" key="3">
    <source>
        <dbReference type="Proteomes" id="UP000663882"/>
    </source>
</evidence>
<protein>
    <submittedName>
        <fullName evidence="2">Uncharacterized protein</fullName>
    </submittedName>
</protein>
<comment type="caution">
    <text evidence="2">The sequence shown here is derived from an EMBL/GenBank/DDBJ whole genome shotgun (WGS) entry which is preliminary data.</text>
</comment>
<organism evidence="2 3">
    <name type="scientific">Rotaria sordida</name>
    <dbReference type="NCBI Taxonomy" id="392033"/>
    <lineage>
        <taxon>Eukaryota</taxon>
        <taxon>Metazoa</taxon>
        <taxon>Spiralia</taxon>
        <taxon>Gnathifera</taxon>
        <taxon>Rotifera</taxon>
        <taxon>Eurotatoria</taxon>
        <taxon>Bdelloidea</taxon>
        <taxon>Philodinida</taxon>
        <taxon>Philodinidae</taxon>
        <taxon>Rotaria</taxon>
    </lineage>
</organism>
<dbReference type="Proteomes" id="UP000663882">
    <property type="component" value="Unassembled WGS sequence"/>
</dbReference>
<feature type="chain" id="PRO_5032806484" evidence="1">
    <location>
        <begin position="22"/>
        <end position="99"/>
    </location>
</feature>
<evidence type="ECO:0000313" key="2">
    <source>
        <dbReference type="EMBL" id="CAF0845080.1"/>
    </source>
</evidence>
<reference evidence="2" key="1">
    <citation type="submission" date="2021-02" db="EMBL/GenBank/DDBJ databases">
        <authorList>
            <person name="Nowell W R."/>
        </authorList>
    </citation>
    <scope>NUCLEOTIDE SEQUENCE</scope>
</reference>
<dbReference type="OrthoDB" id="10008894at2759"/>
<feature type="signal peptide" evidence="1">
    <location>
        <begin position="1"/>
        <end position="21"/>
    </location>
</feature>
<proteinExistence type="predicted"/>
<accession>A0A813W1J9</accession>
<name>A0A813W1J9_9BILA</name>
<keyword evidence="1" id="KW-0732">Signal</keyword>